<protein>
    <submittedName>
        <fullName evidence="9">SF3a splicing factor complex subunit</fullName>
    </submittedName>
</protein>
<feature type="compositionally biased region" description="Basic and acidic residues" evidence="7">
    <location>
        <begin position="453"/>
        <end position="462"/>
    </location>
</feature>
<evidence type="ECO:0000256" key="7">
    <source>
        <dbReference type="SAM" id="MobiDB-lite"/>
    </source>
</evidence>
<dbReference type="FunFam" id="1.10.10.790:FF:000002">
    <property type="entry name" value="Splicing factor 3A subunit 1"/>
    <property type="match status" value="1"/>
</dbReference>
<name>A0AAF0EYC7_9BASI</name>
<feature type="compositionally biased region" description="Acidic residues" evidence="7">
    <location>
        <begin position="346"/>
        <end position="361"/>
    </location>
</feature>
<dbReference type="InterPro" id="IPR035967">
    <property type="entry name" value="SWAP/Surp_sf"/>
</dbReference>
<evidence type="ECO:0000313" key="9">
    <source>
        <dbReference type="EMBL" id="WFD37340.1"/>
    </source>
</evidence>
<feature type="compositionally biased region" description="Low complexity" evidence="7">
    <location>
        <begin position="494"/>
        <end position="506"/>
    </location>
</feature>
<accession>A0AAF0EYC7</accession>
<dbReference type="FunFam" id="1.10.10.790:FF:000001">
    <property type="entry name" value="Splicing factor 3a, subunit 1"/>
    <property type="match status" value="1"/>
</dbReference>
<dbReference type="GO" id="GO:0071013">
    <property type="term" value="C:catalytic step 2 spliceosome"/>
    <property type="evidence" value="ECO:0007669"/>
    <property type="project" value="TreeGrafter"/>
</dbReference>
<evidence type="ECO:0000256" key="4">
    <source>
        <dbReference type="ARBA" id="ARBA00022737"/>
    </source>
</evidence>
<feature type="region of interest" description="Disordered" evidence="7">
    <location>
        <begin position="343"/>
        <end position="401"/>
    </location>
</feature>
<gene>
    <name evidence="9" type="primary">PRP21</name>
    <name evidence="9" type="ORF">MJAP1_000284</name>
</gene>
<feature type="region of interest" description="Disordered" evidence="7">
    <location>
        <begin position="453"/>
        <end position="509"/>
    </location>
</feature>
<keyword evidence="2" id="KW-0507">mRNA processing</keyword>
<feature type="domain" description="SURP motif" evidence="8">
    <location>
        <begin position="150"/>
        <end position="203"/>
    </location>
</feature>
<dbReference type="GO" id="GO:0000381">
    <property type="term" value="P:regulation of alternative mRNA splicing, via spliceosome"/>
    <property type="evidence" value="ECO:0007669"/>
    <property type="project" value="TreeGrafter"/>
</dbReference>
<dbReference type="InterPro" id="IPR045146">
    <property type="entry name" value="SF3A1"/>
</dbReference>
<evidence type="ECO:0000256" key="2">
    <source>
        <dbReference type="ARBA" id="ARBA00022664"/>
    </source>
</evidence>
<keyword evidence="10" id="KW-1185">Reference proteome</keyword>
<dbReference type="Proteomes" id="UP001217754">
    <property type="component" value="Chromosome 1"/>
</dbReference>
<feature type="compositionally biased region" description="Low complexity" evidence="7">
    <location>
        <begin position="376"/>
        <end position="390"/>
    </location>
</feature>
<dbReference type="SUPFAM" id="SSF109905">
    <property type="entry name" value="Surp module (SWAP domain)"/>
    <property type="match status" value="2"/>
</dbReference>
<keyword evidence="4" id="KW-0677">Repeat</keyword>
<dbReference type="PANTHER" id="PTHR15316">
    <property type="entry name" value="SPLICEOSOME ASSOCIATED PROTEIN 114/SWAP SPLICING FACTOR-RELATED"/>
    <property type="match status" value="1"/>
</dbReference>
<dbReference type="GO" id="GO:0005686">
    <property type="term" value="C:U2 snRNP"/>
    <property type="evidence" value="ECO:0007669"/>
    <property type="project" value="UniProtKB-ARBA"/>
</dbReference>
<dbReference type="InterPro" id="IPR000061">
    <property type="entry name" value="Surp"/>
</dbReference>
<reference evidence="9" key="1">
    <citation type="submission" date="2023-03" db="EMBL/GenBank/DDBJ databases">
        <title>Mating type loci evolution in Malassezia.</title>
        <authorList>
            <person name="Coelho M.A."/>
        </authorList>
    </citation>
    <scope>NUCLEOTIDE SEQUENCE</scope>
    <source>
        <strain evidence="9">CBS 9431</strain>
    </source>
</reference>
<feature type="domain" description="SURP motif" evidence="8">
    <location>
        <begin position="42"/>
        <end position="95"/>
    </location>
</feature>
<evidence type="ECO:0000313" key="10">
    <source>
        <dbReference type="Proteomes" id="UP001217754"/>
    </source>
</evidence>
<evidence type="ECO:0000256" key="3">
    <source>
        <dbReference type="ARBA" id="ARBA00022728"/>
    </source>
</evidence>
<keyword evidence="6" id="KW-0539">Nucleus</keyword>
<dbReference type="AlphaFoldDB" id="A0AAF0EYC7"/>
<evidence type="ECO:0000256" key="6">
    <source>
        <dbReference type="ARBA" id="ARBA00023242"/>
    </source>
</evidence>
<dbReference type="PANTHER" id="PTHR15316:SF1">
    <property type="entry name" value="SPLICING FACTOR 3A SUBUNIT 1"/>
    <property type="match status" value="1"/>
</dbReference>
<keyword evidence="5" id="KW-0508">mRNA splicing</keyword>
<dbReference type="EMBL" id="CP119958">
    <property type="protein sequence ID" value="WFD37340.1"/>
    <property type="molecule type" value="Genomic_DNA"/>
</dbReference>
<sequence>MPLDLPPPAHGTSTELVMLPKEDKQESRFASSDMIYPPPDLRVIVDKTAAFVARVGPHFEARIREQERGNPKFAFVNQDDPYYAYYRQQVDVAKNGGENTPMSAGGNAAAEIDAAVQADRRTTTADTAVPDEPPPHEFAIEFPGVPAVDLDVLKLTALFTARKGPAFATGLLARESRSYQFEFLRPAHPLFSYFNLLVEQYRRVMHPSATLLEKVQSGSQGTGLPVQGAGHGGPRTRLLEGIRKRAAWAKWHADREREMVYEEKRMSSLFNEIDWQDFIVVGVVEITDADERSELPPARSRRELQNVAIAQQRMAAMVQEQPAQAWDQEAYESAALNVLGVKEKEEEQEEEDEEEGEEEEAPAPASAPAPAPTPAEAPQAPAEAPAPSGPSSTVLPTPQGPIKIRRDYKREMRTQKAPVQTTICPVCGDSVPVDSMSEHVRVELLNPKFREERQKLEQRKQEQASLAEGADPSRFLKQFAGARTDIFGGHSDEAAQAQREAQAQQLAKEKAKLVWDGHANSATSTQDALQRNASIDERIAKMQPAAPAAPTAGPQKPTVPAKRAADTDAGPKAQAPRLDAAPQYIPRKDDGSLYSESEWLSMYPYPVMVQVRLPNAPQISPKCDGRMLRLGALPLSTTIGSIRDRVLVDPLERTVGGSKLKLWIAGKPATLRQTLAFWNFANGDTIDMSLGK</sequence>
<feature type="region of interest" description="Disordered" evidence="7">
    <location>
        <begin position="543"/>
        <end position="586"/>
    </location>
</feature>
<dbReference type="Pfam" id="PF12230">
    <property type="entry name" value="PRP21_like_P"/>
    <property type="match status" value="1"/>
</dbReference>
<dbReference type="Gene3D" id="1.10.10.790">
    <property type="entry name" value="Surp module"/>
    <property type="match status" value="2"/>
</dbReference>
<organism evidence="9 10">
    <name type="scientific">Malassezia japonica</name>
    <dbReference type="NCBI Taxonomy" id="223818"/>
    <lineage>
        <taxon>Eukaryota</taxon>
        <taxon>Fungi</taxon>
        <taxon>Dikarya</taxon>
        <taxon>Basidiomycota</taxon>
        <taxon>Ustilaginomycotina</taxon>
        <taxon>Malasseziomycetes</taxon>
        <taxon>Malasseziales</taxon>
        <taxon>Malasseziaceae</taxon>
        <taxon>Malassezia</taxon>
    </lineage>
</organism>
<dbReference type="RefSeq" id="XP_060120237.1">
    <property type="nucleotide sequence ID" value="XM_060264254.1"/>
</dbReference>
<dbReference type="Gene3D" id="3.10.20.90">
    <property type="entry name" value="Phosphatidylinositol 3-kinase Catalytic Subunit, Chain A, domain 1"/>
    <property type="match status" value="1"/>
</dbReference>
<feature type="compositionally biased region" description="Low complexity" evidence="7">
    <location>
        <begin position="543"/>
        <end position="558"/>
    </location>
</feature>
<dbReference type="SMART" id="SM00648">
    <property type="entry name" value="SWAP"/>
    <property type="match status" value="2"/>
</dbReference>
<dbReference type="Pfam" id="PF01805">
    <property type="entry name" value="Surp"/>
    <property type="match status" value="2"/>
</dbReference>
<evidence type="ECO:0000256" key="5">
    <source>
        <dbReference type="ARBA" id="ARBA00023187"/>
    </source>
</evidence>
<evidence type="ECO:0000259" key="8">
    <source>
        <dbReference type="SMART" id="SM00648"/>
    </source>
</evidence>
<feature type="compositionally biased region" description="Pro residues" evidence="7">
    <location>
        <begin position="365"/>
        <end position="375"/>
    </location>
</feature>
<feature type="region of interest" description="Disordered" evidence="7">
    <location>
        <begin position="1"/>
        <end position="33"/>
    </location>
</feature>
<dbReference type="GO" id="GO:0071004">
    <property type="term" value="C:U2-type prespliceosome"/>
    <property type="evidence" value="ECO:0007669"/>
    <property type="project" value="TreeGrafter"/>
</dbReference>
<evidence type="ECO:0000256" key="1">
    <source>
        <dbReference type="ARBA" id="ARBA00004123"/>
    </source>
</evidence>
<comment type="subcellular location">
    <subcellularLocation>
        <location evidence="1">Nucleus</location>
    </subcellularLocation>
</comment>
<dbReference type="GeneID" id="85223933"/>
<dbReference type="InterPro" id="IPR022030">
    <property type="entry name" value="SF3A1_dom"/>
</dbReference>
<dbReference type="GO" id="GO:0003723">
    <property type="term" value="F:RNA binding"/>
    <property type="evidence" value="ECO:0007669"/>
    <property type="project" value="InterPro"/>
</dbReference>
<keyword evidence="3" id="KW-0747">Spliceosome</keyword>
<proteinExistence type="predicted"/>
<dbReference type="GO" id="GO:0045292">
    <property type="term" value="P:mRNA cis splicing, via spliceosome"/>
    <property type="evidence" value="ECO:0007669"/>
    <property type="project" value="InterPro"/>
</dbReference>